<keyword evidence="2" id="KW-1185">Reference proteome</keyword>
<dbReference type="RefSeq" id="WP_141198584.1">
    <property type="nucleotide sequence ID" value="NZ_CP041186.1"/>
</dbReference>
<dbReference type="SUPFAM" id="SSF101898">
    <property type="entry name" value="NHL repeat"/>
    <property type="match status" value="1"/>
</dbReference>
<evidence type="ECO:0000313" key="2">
    <source>
        <dbReference type="Proteomes" id="UP000315995"/>
    </source>
</evidence>
<reference evidence="1 2" key="1">
    <citation type="submission" date="2019-06" db="EMBL/GenBank/DDBJ databases">
        <title>Persicimonas caeni gen. nov., sp. nov., a predatory bacterium isolated from solar saltern.</title>
        <authorList>
            <person name="Wang S."/>
        </authorList>
    </citation>
    <scope>NUCLEOTIDE SEQUENCE [LARGE SCALE GENOMIC DNA]</scope>
    <source>
        <strain evidence="1 2">YN101</strain>
    </source>
</reference>
<gene>
    <name evidence="1" type="ORF">FIV42_15555</name>
</gene>
<dbReference type="Proteomes" id="UP000315995">
    <property type="component" value="Chromosome"/>
</dbReference>
<dbReference type="EMBL" id="CP041186">
    <property type="protein sequence ID" value="QDG52107.1"/>
    <property type="molecule type" value="Genomic_DNA"/>
</dbReference>
<proteinExistence type="predicted"/>
<sequence length="320" mass="36410">MKQWLVTMGDFDSSDGILVRVGWTGKRLQIVWGRRYALPAERRLHGKGFTGADLLADGTLLVCGFNAIYRLEPRENSLEPWLVRDDFNDLHDVAIAERGRERRVVVANTGHDQIDVFDAGGKLLTRWPLDPLTPQLRRADKDPYFDEFADPSRPLHLRKLRDNVHPNAVLALPEQIWVSRFTDRALGPANGGSVAIRVPGCPHDLVPWRDRLWFTTTDGRVWSFRPFESETSPRCEFDSFSCSGRSGWVRGLALTEELLVLGFTRISRMPRERWADRPFGDTATGILVVDRADNAVLDWLSLAELGQHPKVFGIYPWRNA</sequence>
<evidence type="ECO:0000313" key="1">
    <source>
        <dbReference type="EMBL" id="QDG52107.1"/>
    </source>
</evidence>
<organism evidence="1 2">
    <name type="scientific">Persicimonas caeni</name>
    <dbReference type="NCBI Taxonomy" id="2292766"/>
    <lineage>
        <taxon>Bacteria</taxon>
        <taxon>Deltaproteobacteria</taxon>
        <taxon>Bradymonadales</taxon>
        <taxon>Bradymonadaceae</taxon>
        <taxon>Persicimonas</taxon>
    </lineage>
</organism>
<dbReference type="AlphaFoldDB" id="A0A4Y6PVT4"/>
<accession>A0A5B8Y7S2</accession>
<name>A0A4Y6PVT4_PERCE</name>
<accession>A0A4Y6PVT4</accession>
<dbReference type="OrthoDB" id="5496517at2"/>
<protein>
    <submittedName>
        <fullName evidence="1">Uncharacterized protein</fullName>
    </submittedName>
</protein>